<proteinExistence type="predicted"/>
<accession>A0A1G8E931</accession>
<dbReference type="RefSeq" id="WP_091581077.1">
    <property type="nucleotide sequence ID" value="NZ_FNDU01000002.1"/>
</dbReference>
<organism evidence="4 5">
    <name type="scientific">Alteribacillus bidgolensis</name>
    <dbReference type="NCBI Taxonomy" id="930129"/>
    <lineage>
        <taxon>Bacteria</taxon>
        <taxon>Bacillati</taxon>
        <taxon>Bacillota</taxon>
        <taxon>Bacilli</taxon>
        <taxon>Bacillales</taxon>
        <taxon>Bacillaceae</taxon>
        <taxon>Alteribacillus</taxon>
    </lineage>
</organism>
<dbReference type="SMART" id="SM00028">
    <property type="entry name" value="TPR"/>
    <property type="match status" value="4"/>
</dbReference>
<evidence type="ECO:0000313" key="5">
    <source>
        <dbReference type="Proteomes" id="UP000199017"/>
    </source>
</evidence>
<dbReference type="PROSITE" id="PS50005">
    <property type="entry name" value="TPR"/>
    <property type="match status" value="1"/>
</dbReference>
<dbReference type="InterPro" id="IPR051012">
    <property type="entry name" value="CellSynth/LPSAsmb/PSIAsmb"/>
</dbReference>
<keyword evidence="1" id="KW-0677">Repeat</keyword>
<dbReference type="InterPro" id="IPR013105">
    <property type="entry name" value="TPR_2"/>
</dbReference>
<dbReference type="OrthoDB" id="600613at2"/>
<dbReference type="Gene3D" id="1.25.40.10">
    <property type="entry name" value="Tetratricopeptide repeat domain"/>
    <property type="match status" value="3"/>
</dbReference>
<dbReference type="PANTHER" id="PTHR45586:SF1">
    <property type="entry name" value="LIPOPOLYSACCHARIDE ASSEMBLY PROTEIN B"/>
    <property type="match status" value="1"/>
</dbReference>
<evidence type="ECO:0000256" key="3">
    <source>
        <dbReference type="PROSITE-ProRule" id="PRU00339"/>
    </source>
</evidence>
<reference evidence="4 5" key="1">
    <citation type="submission" date="2016-10" db="EMBL/GenBank/DDBJ databases">
        <authorList>
            <person name="de Groot N.N."/>
        </authorList>
    </citation>
    <scope>NUCLEOTIDE SEQUENCE [LARGE SCALE GENOMIC DNA]</scope>
    <source>
        <strain evidence="5">P4B,CCM 7963,CECT 7998,DSM 25260,IBRC-M 10614,KCTC 13821</strain>
    </source>
</reference>
<dbReference type="InterPro" id="IPR019734">
    <property type="entry name" value="TPR_rpt"/>
</dbReference>
<name>A0A1G8E931_9BACI</name>
<evidence type="ECO:0000256" key="2">
    <source>
        <dbReference type="ARBA" id="ARBA00022803"/>
    </source>
</evidence>
<dbReference type="InterPro" id="IPR011990">
    <property type="entry name" value="TPR-like_helical_dom_sf"/>
</dbReference>
<feature type="repeat" description="TPR" evidence="3">
    <location>
        <begin position="19"/>
        <end position="52"/>
    </location>
</feature>
<dbReference type="PANTHER" id="PTHR45586">
    <property type="entry name" value="TPR REPEAT-CONTAINING PROTEIN PA4667"/>
    <property type="match status" value="1"/>
</dbReference>
<evidence type="ECO:0000313" key="4">
    <source>
        <dbReference type="EMBL" id="SDH66367.1"/>
    </source>
</evidence>
<dbReference type="AlphaFoldDB" id="A0A1G8E931"/>
<keyword evidence="2 3" id="KW-0802">TPR repeat</keyword>
<dbReference type="Proteomes" id="UP000199017">
    <property type="component" value="Unassembled WGS sequence"/>
</dbReference>
<dbReference type="SUPFAM" id="SSF48452">
    <property type="entry name" value="TPR-like"/>
    <property type="match status" value="1"/>
</dbReference>
<dbReference type="Pfam" id="PF14559">
    <property type="entry name" value="TPR_19"/>
    <property type="match status" value="1"/>
</dbReference>
<dbReference type="Pfam" id="PF07719">
    <property type="entry name" value="TPR_2"/>
    <property type="match status" value="1"/>
</dbReference>
<dbReference type="EMBL" id="FNDU01000002">
    <property type="protein sequence ID" value="SDH66367.1"/>
    <property type="molecule type" value="Genomic_DNA"/>
</dbReference>
<keyword evidence="5" id="KW-1185">Reference proteome</keyword>
<evidence type="ECO:0000256" key="1">
    <source>
        <dbReference type="ARBA" id="ARBA00022737"/>
    </source>
</evidence>
<gene>
    <name evidence="4" type="ORF">SAMN05216352_102120</name>
</gene>
<sequence>MKTQNEQKQGQVIPFIQNGEYFFKRGVTAYQKKELTRAVKYLRRAVELNPEQGVFHCQLAAIYADMAEYEKSNELLLYVLDELDESMYECYFFLANNYAYQGLFDRARETAKLYLRFVPEGDFAADAEDLLQLLKLEDVEEDSEDDLTKTGDELIITYEKAVRMIEEERYYEAETLLENIITDYPSYWPAQSQLARVLHLKGQTEEALAYTKDLLKENAYLPAVCQLAVLYKEMGREKEASEIAEMLKRTVPLDKDHLQRIASTLCRLREYDEAYYFFRMLAQRFGPEDENFFFQYGVAAYQTKRYSQAEKWWRQAQIRNHHGASVLLEKMQHGLLTASDVNHESYQYHQL</sequence>
<dbReference type="STRING" id="930129.SAMN05216352_102120"/>
<protein>
    <submittedName>
        <fullName evidence="4">Tetratricopeptide repeat-containing protein</fullName>
    </submittedName>
</protein>